<feature type="non-terminal residue" evidence="2">
    <location>
        <position position="159"/>
    </location>
</feature>
<feature type="compositionally biased region" description="Basic and acidic residues" evidence="1">
    <location>
        <begin position="118"/>
        <end position="127"/>
    </location>
</feature>
<feature type="non-terminal residue" evidence="2">
    <location>
        <position position="1"/>
    </location>
</feature>
<reference evidence="2" key="1">
    <citation type="submission" date="2020-02" db="EMBL/GenBank/DDBJ databases">
        <authorList>
            <person name="Meier V. D."/>
        </authorList>
    </citation>
    <scope>NUCLEOTIDE SEQUENCE</scope>
    <source>
        <strain evidence="2">AVDCRST_MAG72</strain>
    </source>
</reference>
<organism evidence="2">
    <name type="scientific">uncultured Nocardioidaceae bacterium</name>
    <dbReference type="NCBI Taxonomy" id="253824"/>
    <lineage>
        <taxon>Bacteria</taxon>
        <taxon>Bacillati</taxon>
        <taxon>Actinomycetota</taxon>
        <taxon>Actinomycetes</taxon>
        <taxon>Propionibacteriales</taxon>
        <taxon>Nocardioidaceae</taxon>
        <taxon>environmental samples</taxon>
    </lineage>
</organism>
<feature type="compositionally biased region" description="Basic residues" evidence="1">
    <location>
        <begin position="75"/>
        <end position="88"/>
    </location>
</feature>
<sequence length="159" mass="16830">GNRAAGRPDRPRRPAGGDGGGRSPDPASTCRRARRGRGADPHRRRAGPGDAGPLTRAGRAGHRSLPSRVPDHQRRGPRRPCRRCRLRWPVRVVGGGGVAGPGPLLGVRRPASAVRGEPQPDRVRDPPRGQALSEAASPRPQGGEADPPCRGARPDGRRL</sequence>
<gene>
    <name evidence="2" type="ORF">AVDCRST_MAG72-2552</name>
</gene>
<feature type="region of interest" description="Disordered" evidence="1">
    <location>
        <begin position="1"/>
        <end position="159"/>
    </location>
</feature>
<evidence type="ECO:0000256" key="1">
    <source>
        <dbReference type="SAM" id="MobiDB-lite"/>
    </source>
</evidence>
<feature type="compositionally biased region" description="Basic residues" evidence="1">
    <location>
        <begin position="31"/>
        <end position="46"/>
    </location>
</feature>
<name>A0A6J4MQV4_9ACTN</name>
<protein>
    <submittedName>
        <fullName evidence="2">Uncharacterized protein</fullName>
    </submittedName>
</protein>
<dbReference type="EMBL" id="CADCUJ010000106">
    <property type="protein sequence ID" value="CAA9364202.1"/>
    <property type="molecule type" value="Genomic_DNA"/>
</dbReference>
<evidence type="ECO:0000313" key="2">
    <source>
        <dbReference type="EMBL" id="CAA9364202.1"/>
    </source>
</evidence>
<proteinExistence type="predicted"/>
<accession>A0A6J4MQV4</accession>
<dbReference type="AlphaFoldDB" id="A0A6J4MQV4"/>
<feature type="compositionally biased region" description="Basic and acidic residues" evidence="1">
    <location>
        <begin position="1"/>
        <end position="12"/>
    </location>
</feature>